<protein>
    <recommendedName>
        <fullName evidence="6">Terpene synthase</fullName>
        <ecNumber evidence="6">4.2.3.-</ecNumber>
    </recommendedName>
</protein>
<keyword evidence="3 6" id="KW-0479">Metal-binding</keyword>
<evidence type="ECO:0000256" key="1">
    <source>
        <dbReference type="ARBA" id="ARBA00001946"/>
    </source>
</evidence>
<dbReference type="GO" id="GO:0010333">
    <property type="term" value="F:terpene synthase activity"/>
    <property type="evidence" value="ECO:0007669"/>
    <property type="project" value="InterPro"/>
</dbReference>
<keyword evidence="4 6" id="KW-0460">Magnesium</keyword>
<comment type="similarity">
    <text evidence="2 6">Belongs to the terpene synthase family.</text>
</comment>
<evidence type="ECO:0000256" key="7">
    <source>
        <dbReference type="SAM" id="MobiDB-lite"/>
    </source>
</evidence>
<organism evidence="8 9">
    <name type="scientific">Clathrus columnatus</name>
    <dbReference type="NCBI Taxonomy" id="1419009"/>
    <lineage>
        <taxon>Eukaryota</taxon>
        <taxon>Fungi</taxon>
        <taxon>Dikarya</taxon>
        <taxon>Basidiomycota</taxon>
        <taxon>Agaricomycotina</taxon>
        <taxon>Agaricomycetes</taxon>
        <taxon>Phallomycetidae</taxon>
        <taxon>Phallales</taxon>
        <taxon>Clathraceae</taxon>
        <taxon>Clathrus</taxon>
    </lineage>
</organism>
<comment type="caution">
    <text evidence="8">The sequence shown here is derived from an EMBL/GenBank/DDBJ whole genome shotgun (WGS) entry which is preliminary data.</text>
</comment>
<dbReference type="AlphaFoldDB" id="A0AAV5AIA1"/>
<accession>A0AAV5AIA1</accession>
<gene>
    <name evidence="8" type="ORF">Clacol_007078</name>
</gene>
<evidence type="ECO:0000256" key="6">
    <source>
        <dbReference type="RuleBase" id="RU366034"/>
    </source>
</evidence>
<evidence type="ECO:0000256" key="2">
    <source>
        <dbReference type="ARBA" id="ARBA00006333"/>
    </source>
</evidence>
<evidence type="ECO:0000313" key="9">
    <source>
        <dbReference type="Proteomes" id="UP001050691"/>
    </source>
</evidence>
<dbReference type="Proteomes" id="UP001050691">
    <property type="component" value="Unassembled WGS sequence"/>
</dbReference>
<dbReference type="EC" id="4.2.3.-" evidence="6"/>
<dbReference type="InterPro" id="IPR034686">
    <property type="entry name" value="Terpene_cyclase-like_2"/>
</dbReference>
<dbReference type="SFLD" id="SFLDG01020">
    <property type="entry name" value="Terpene_Cyclase_Like_2"/>
    <property type="match status" value="1"/>
</dbReference>
<dbReference type="EMBL" id="BPWL01000008">
    <property type="protein sequence ID" value="GJJ12833.1"/>
    <property type="molecule type" value="Genomic_DNA"/>
</dbReference>
<evidence type="ECO:0000256" key="5">
    <source>
        <dbReference type="ARBA" id="ARBA00023239"/>
    </source>
</evidence>
<dbReference type="SUPFAM" id="SSF48576">
    <property type="entry name" value="Terpenoid synthases"/>
    <property type="match status" value="1"/>
</dbReference>
<dbReference type="Gene3D" id="1.10.600.10">
    <property type="entry name" value="Farnesyl Diphosphate Synthase"/>
    <property type="match status" value="1"/>
</dbReference>
<dbReference type="Pfam" id="PF19086">
    <property type="entry name" value="Terpene_syn_C_2"/>
    <property type="match status" value="1"/>
</dbReference>
<evidence type="ECO:0000313" key="8">
    <source>
        <dbReference type="EMBL" id="GJJ12833.1"/>
    </source>
</evidence>
<dbReference type="GO" id="GO:0046872">
    <property type="term" value="F:metal ion binding"/>
    <property type="evidence" value="ECO:0007669"/>
    <property type="project" value="UniProtKB-KW"/>
</dbReference>
<comment type="cofactor">
    <cofactor evidence="1 6">
        <name>Mg(2+)</name>
        <dbReference type="ChEBI" id="CHEBI:18420"/>
    </cofactor>
</comment>
<dbReference type="PANTHER" id="PTHR35201:SF4">
    <property type="entry name" value="BETA-PINACENE SYNTHASE-RELATED"/>
    <property type="match status" value="1"/>
</dbReference>
<sequence>MSLIFQLPNLHRSWPFPRVFNPYHKSIAVESSNWIDSFHLFSPARQLKFRLIEAGTLAALAYPSHTKEHFRVACDLMNLLFAMDDLSDPLDPHDARELADTALDALHFWERLSKTASRTCLDRFVKSYQAYMNAMVQEAEERDVHSIRTSIEDYLSLRRSTGAIKPSFDLILLPLEIPTVYLESPFVKQLEIIAIDLIAVANDVVSFNVEQARGDIHNIVIVLMNERDMTVQEAMDFVGDWYEARSKQFIILLNFVLENHSDKDPGQVDLKRYIRGLAIWVTANYEWSFESQRFFGSLHKEVYHHKMPSVYYIFRKVSLCINNSNEYDINMLLSDASCLDLSGTTILPNRAVIDGGNSPTERPERDVEQRTTRPDTVGIF</sequence>
<evidence type="ECO:0000256" key="3">
    <source>
        <dbReference type="ARBA" id="ARBA00022723"/>
    </source>
</evidence>
<proteinExistence type="inferred from homology"/>
<dbReference type="SFLD" id="SFLDS00005">
    <property type="entry name" value="Isoprenoid_Synthase_Type_I"/>
    <property type="match status" value="1"/>
</dbReference>
<name>A0AAV5AIA1_9AGAM</name>
<evidence type="ECO:0000256" key="4">
    <source>
        <dbReference type="ARBA" id="ARBA00022842"/>
    </source>
</evidence>
<dbReference type="InterPro" id="IPR008949">
    <property type="entry name" value="Isoprenoid_synthase_dom_sf"/>
</dbReference>
<keyword evidence="9" id="KW-1185">Reference proteome</keyword>
<reference evidence="8" key="1">
    <citation type="submission" date="2021-10" db="EMBL/GenBank/DDBJ databases">
        <title>De novo Genome Assembly of Clathrus columnatus (Basidiomycota, Fungi) Using Illumina and Nanopore Sequence Data.</title>
        <authorList>
            <person name="Ogiso-Tanaka E."/>
            <person name="Itagaki H."/>
            <person name="Hosoya T."/>
            <person name="Hosaka K."/>
        </authorList>
    </citation>
    <scope>NUCLEOTIDE SEQUENCE</scope>
    <source>
        <strain evidence="8">MO-923</strain>
    </source>
</reference>
<feature type="region of interest" description="Disordered" evidence="7">
    <location>
        <begin position="354"/>
        <end position="380"/>
    </location>
</feature>
<keyword evidence="5 6" id="KW-0456">Lyase</keyword>
<feature type="compositionally biased region" description="Basic and acidic residues" evidence="7">
    <location>
        <begin position="361"/>
        <end position="373"/>
    </location>
</feature>
<dbReference type="GO" id="GO:0008299">
    <property type="term" value="P:isoprenoid biosynthetic process"/>
    <property type="evidence" value="ECO:0007669"/>
    <property type="project" value="UniProtKB-ARBA"/>
</dbReference>
<dbReference type="PANTHER" id="PTHR35201">
    <property type="entry name" value="TERPENE SYNTHASE"/>
    <property type="match status" value="1"/>
</dbReference>